<evidence type="ECO:0000256" key="1">
    <source>
        <dbReference type="ARBA" id="ARBA00023015"/>
    </source>
</evidence>
<dbReference type="SUPFAM" id="SSF46689">
    <property type="entry name" value="Homeodomain-like"/>
    <property type="match status" value="2"/>
</dbReference>
<dbReference type="Proteomes" id="UP000192342">
    <property type="component" value="Unassembled WGS sequence"/>
</dbReference>
<dbReference type="STRING" id="1317117.ATO7_04040"/>
<evidence type="ECO:0000259" key="4">
    <source>
        <dbReference type="PROSITE" id="PS01124"/>
    </source>
</evidence>
<name>A0A1Y1SH93_9GAMM</name>
<evidence type="ECO:0000313" key="6">
    <source>
        <dbReference type="Proteomes" id="UP000192342"/>
    </source>
</evidence>
<gene>
    <name evidence="5" type="ORF">ATO7_04040</name>
</gene>
<dbReference type="PROSITE" id="PS01124">
    <property type="entry name" value="HTH_ARAC_FAMILY_2"/>
    <property type="match status" value="1"/>
</dbReference>
<dbReference type="Gene3D" id="1.10.10.60">
    <property type="entry name" value="Homeodomain-like"/>
    <property type="match status" value="1"/>
</dbReference>
<dbReference type="EMBL" id="AQQV01000001">
    <property type="protein sequence ID" value="ORE89017.1"/>
    <property type="molecule type" value="Genomic_DNA"/>
</dbReference>
<dbReference type="InterPro" id="IPR009057">
    <property type="entry name" value="Homeodomain-like_sf"/>
</dbReference>
<proteinExistence type="predicted"/>
<dbReference type="PANTHER" id="PTHR46796">
    <property type="entry name" value="HTH-TYPE TRANSCRIPTIONAL ACTIVATOR RHAS-RELATED"/>
    <property type="match status" value="1"/>
</dbReference>
<dbReference type="GO" id="GO:0043565">
    <property type="term" value="F:sequence-specific DNA binding"/>
    <property type="evidence" value="ECO:0007669"/>
    <property type="project" value="InterPro"/>
</dbReference>
<evidence type="ECO:0000256" key="2">
    <source>
        <dbReference type="ARBA" id="ARBA00023125"/>
    </source>
</evidence>
<dbReference type="AlphaFoldDB" id="A0A1Y1SH93"/>
<keyword evidence="3" id="KW-0804">Transcription</keyword>
<dbReference type="SMART" id="SM00342">
    <property type="entry name" value="HTH_ARAC"/>
    <property type="match status" value="1"/>
</dbReference>
<keyword evidence="2" id="KW-0238">DNA-binding</keyword>
<keyword evidence="6" id="KW-1185">Reference proteome</keyword>
<feature type="domain" description="HTH araC/xylS-type" evidence="4">
    <location>
        <begin position="148"/>
        <end position="245"/>
    </location>
</feature>
<dbReference type="Pfam" id="PF12833">
    <property type="entry name" value="HTH_18"/>
    <property type="match status" value="1"/>
</dbReference>
<dbReference type="InterPro" id="IPR050204">
    <property type="entry name" value="AraC_XylS_family_regulators"/>
</dbReference>
<comment type="caution">
    <text evidence="5">The sequence shown here is derived from an EMBL/GenBank/DDBJ whole genome shotgun (WGS) entry which is preliminary data.</text>
</comment>
<organism evidence="5 6">
    <name type="scientific">Oceanococcus atlanticus</name>
    <dbReference type="NCBI Taxonomy" id="1317117"/>
    <lineage>
        <taxon>Bacteria</taxon>
        <taxon>Pseudomonadati</taxon>
        <taxon>Pseudomonadota</taxon>
        <taxon>Gammaproteobacteria</taxon>
        <taxon>Chromatiales</taxon>
        <taxon>Oceanococcaceae</taxon>
        <taxon>Oceanococcus</taxon>
    </lineage>
</organism>
<evidence type="ECO:0000313" key="5">
    <source>
        <dbReference type="EMBL" id="ORE89017.1"/>
    </source>
</evidence>
<sequence>MTLYYWPCSLLLLARSLLLDRPTGPLAATLRIGCAKPYMIEVGGRRITTRVSLVAPKAPRKRIAAIDSEIALFYLPLDRPEYAAVRAMLADQELLELPVERFAPVIPELRMAMREVLPAERIHALVRQVMELLTEQPFEPATPDPRVIKAFEVLDEMPLNEVSLAAVAAQVHLSASRLREIFRQQTGFTIPDYARWRAVWRASFFWKRGLTMTEVAHRAGFHDLAHADRAFHELFGMNPSAVVDPKYVTLVNCGPPG</sequence>
<reference evidence="5 6" key="1">
    <citation type="submission" date="2013-04" db="EMBL/GenBank/DDBJ databases">
        <title>Oceanococcus atlanticus 22II-S10r2 Genome Sequencing.</title>
        <authorList>
            <person name="Lai Q."/>
            <person name="Li G."/>
            <person name="Shao Z."/>
        </authorList>
    </citation>
    <scope>NUCLEOTIDE SEQUENCE [LARGE SCALE GENOMIC DNA]</scope>
    <source>
        <strain evidence="5 6">22II-S10r2</strain>
    </source>
</reference>
<dbReference type="GO" id="GO:0003700">
    <property type="term" value="F:DNA-binding transcription factor activity"/>
    <property type="evidence" value="ECO:0007669"/>
    <property type="project" value="InterPro"/>
</dbReference>
<accession>A0A1Y1SH93</accession>
<keyword evidence="1" id="KW-0805">Transcription regulation</keyword>
<dbReference type="InterPro" id="IPR018060">
    <property type="entry name" value="HTH_AraC"/>
</dbReference>
<evidence type="ECO:0000256" key="3">
    <source>
        <dbReference type="ARBA" id="ARBA00023163"/>
    </source>
</evidence>
<protein>
    <submittedName>
        <fullName evidence="5">Putative transcriptional regulator, AraC family protein</fullName>
    </submittedName>
</protein>